<dbReference type="EC" id="5.6.2.4" evidence="6"/>
<dbReference type="eggNOG" id="KOG0351">
    <property type="taxonomic scope" value="Eukaryota"/>
</dbReference>
<keyword evidence="2" id="KW-0238">DNA-binding</keyword>
<keyword evidence="10" id="KW-1185">Reference proteome</keyword>
<protein>
    <recommendedName>
        <fullName evidence="6">DNA 3'-5' helicase</fullName>
        <ecNumber evidence="6">5.6.2.4</ecNumber>
    </recommendedName>
    <alternativeName>
        <fullName evidence="7">DNA 3'-5' helicase BLM</fullName>
    </alternativeName>
</protein>
<proteinExistence type="inferred from homology"/>
<dbReference type="PhylomeDB" id="E9HKL6"/>
<dbReference type="FunFam" id="3.40.50.300:FF:003558">
    <property type="entry name" value="Predicted protein"/>
    <property type="match status" value="1"/>
</dbReference>
<dbReference type="HOGENOM" id="CLU_2139640_0_0_1"/>
<evidence type="ECO:0000256" key="4">
    <source>
        <dbReference type="ARBA" id="ARBA00023242"/>
    </source>
</evidence>
<evidence type="ECO:0000313" key="10">
    <source>
        <dbReference type="Proteomes" id="UP000000305"/>
    </source>
</evidence>
<evidence type="ECO:0000256" key="2">
    <source>
        <dbReference type="ARBA" id="ARBA00023125"/>
    </source>
</evidence>
<dbReference type="PANTHER" id="PTHR13710">
    <property type="entry name" value="DNA HELICASE RECQ FAMILY MEMBER"/>
    <property type="match status" value="1"/>
</dbReference>
<dbReference type="Proteomes" id="UP000000305">
    <property type="component" value="Unassembled WGS sequence"/>
</dbReference>
<organism evidence="9 10">
    <name type="scientific">Daphnia pulex</name>
    <name type="common">Water flea</name>
    <dbReference type="NCBI Taxonomy" id="6669"/>
    <lineage>
        <taxon>Eukaryota</taxon>
        <taxon>Metazoa</taxon>
        <taxon>Ecdysozoa</taxon>
        <taxon>Arthropoda</taxon>
        <taxon>Crustacea</taxon>
        <taxon>Branchiopoda</taxon>
        <taxon>Diplostraca</taxon>
        <taxon>Cladocera</taxon>
        <taxon>Anomopoda</taxon>
        <taxon>Daphniidae</taxon>
        <taxon>Daphnia</taxon>
    </lineage>
</organism>
<dbReference type="PANTHER" id="PTHR13710:SF153">
    <property type="entry name" value="RECQ-LIKE DNA HELICASE BLM"/>
    <property type="match status" value="1"/>
</dbReference>
<dbReference type="SUPFAM" id="SSF52540">
    <property type="entry name" value="P-loop containing nucleoside triphosphate hydrolases"/>
    <property type="match status" value="1"/>
</dbReference>
<dbReference type="KEGG" id="dpx:DAPPUDRAFT_34691"/>
<sequence>QRIFQTSQVLCIITKDNCETFANFLVSFGLSASCYHSGLDEDCRKDTQEKWMTGELQIMCATIAFGMGINKPDVRFVLHLSMPKSIETYYQECGRAGCDGQLAFCIMFYKYSD</sequence>
<evidence type="ECO:0000256" key="5">
    <source>
        <dbReference type="ARBA" id="ARBA00034617"/>
    </source>
</evidence>
<evidence type="ECO:0000256" key="6">
    <source>
        <dbReference type="ARBA" id="ARBA00034808"/>
    </source>
</evidence>
<dbReference type="GO" id="GO:0043138">
    <property type="term" value="F:3'-5' DNA helicase activity"/>
    <property type="evidence" value="ECO:0007669"/>
    <property type="project" value="UniProtKB-EC"/>
</dbReference>
<dbReference type="Gene3D" id="3.40.50.300">
    <property type="entry name" value="P-loop containing nucleotide triphosphate hydrolases"/>
    <property type="match status" value="1"/>
</dbReference>
<dbReference type="GO" id="GO:0003677">
    <property type="term" value="F:DNA binding"/>
    <property type="evidence" value="ECO:0007669"/>
    <property type="project" value="UniProtKB-KW"/>
</dbReference>
<dbReference type="PROSITE" id="PS51194">
    <property type="entry name" value="HELICASE_CTER"/>
    <property type="match status" value="1"/>
</dbReference>
<feature type="domain" description="Helicase C-terminal" evidence="8">
    <location>
        <begin position="1"/>
        <end position="113"/>
    </location>
</feature>
<dbReference type="STRING" id="6669.E9HKL6"/>
<evidence type="ECO:0000256" key="1">
    <source>
        <dbReference type="ARBA" id="ARBA00005446"/>
    </source>
</evidence>
<dbReference type="InParanoid" id="E9HKL6"/>
<keyword evidence="4" id="KW-0539">Nucleus</keyword>
<dbReference type="InterPro" id="IPR027417">
    <property type="entry name" value="P-loop_NTPase"/>
</dbReference>
<dbReference type="AlphaFoldDB" id="E9HKL6"/>
<dbReference type="SMART" id="SM00490">
    <property type="entry name" value="HELICc"/>
    <property type="match status" value="1"/>
</dbReference>
<evidence type="ECO:0000256" key="7">
    <source>
        <dbReference type="ARBA" id="ARBA00044542"/>
    </source>
</evidence>
<feature type="non-terminal residue" evidence="9">
    <location>
        <position position="113"/>
    </location>
</feature>
<evidence type="ECO:0000256" key="3">
    <source>
        <dbReference type="ARBA" id="ARBA00023235"/>
    </source>
</evidence>
<dbReference type="Pfam" id="PF00271">
    <property type="entry name" value="Helicase_C"/>
    <property type="match status" value="1"/>
</dbReference>
<gene>
    <name evidence="9" type="ORF">DAPPUDRAFT_34691</name>
</gene>
<dbReference type="EMBL" id="GL732670">
    <property type="protein sequence ID" value="EFX67715.1"/>
    <property type="molecule type" value="Genomic_DNA"/>
</dbReference>
<evidence type="ECO:0000259" key="8">
    <source>
        <dbReference type="PROSITE" id="PS51194"/>
    </source>
</evidence>
<dbReference type="OrthoDB" id="10261556at2759"/>
<reference evidence="9 10" key="1">
    <citation type="journal article" date="2011" name="Science">
        <title>The ecoresponsive genome of Daphnia pulex.</title>
        <authorList>
            <person name="Colbourne J.K."/>
            <person name="Pfrender M.E."/>
            <person name="Gilbert D."/>
            <person name="Thomas W.K."/>
            <person name="Tucker A."/>
            <person name="Oakley T.H."/>
            <person name="Tokishita S."/>
            <person name="Aerts A."/>
            <person name="Arnold G.J."/>
            <person name="Basu M.K."/>
            <person name="Bauer D.J."/>
            <person name="Caceres C.E."/>
            <person name="Carmel L."/>
            <person name="Casola C."/>
            <person name="Choi J.H."/>
            <person name="Detter J.C."/>
            <person name="Dong Q."/>
            <person name="Dusheyko S."/>
            <person name="Eads B.D."/>
            <person name="Frohlich T."/>
            <person name="Geiler-Samerotte K.A."/>
            <person name="Gerlach D."/>
            <person name="Hatcher P."/>
            <person name="Jogdeo S."/>
            <person name="Krijgsveld J."/>
            <person name="Kriventseva E.V."/>
            <person name="Kultz D."/>
            <person name="Laforsch C."/>
            <person name="Lindquist E."/>
            <person name="Lopez J."/>
            <person name="Manak J.R."/>
            <person name="Muller J."/>
            <person name="Pangilinan J."/>
            <person name="Patwardhan R.P."/>
            <person name="Pitluck S."/>
            <person name="Pritham E.J."/>
            <person name="Rechtsteiner A."/>
            <person name="Rho M."/>
            <person name="Rogozin I.B."/>
            <person name="Sakarya O."/>
            <person name="Salamov A."/>
            <person name="Schaack S."/>
            <person name="Shapiro H."/>
            <person name="Shiga Y."/>
            <person name="Skalitzky C."/>
            <person name="Smith Z."/>
            <person name="Souvorov A."/>
            <person name="Sung W."/>
            <person name="Tang Z."/>
            <person name="Tsuchiya D."/>
            <person name="Tu H."/>
            <person name="Vos H."/>
            <person name="Wang M."/>
            <person name="Wolf Y.I."/>
            <person name="Yamagata H."/>
            <person name="Yamada T."/>
            <person name="Ye Y."/>
            <person name="Shaw J.R."/>
            <person name="Andrews J."/>
            <person name="Crease T.J."/>
            <person name="Tang H."/>
            <person name="Lucas S.M."/>
            <person name="Robertson H.M."/>
            <person name="Bork P."/>
            <person name="Koonin E.V."/>
            <person name="Zdobnov E.M."/>
            <person name="Grigoriev I.V."/>
            <person name="Lynch M."/>
            <person name="Boore J.L."/>
        </authorList>
    </citation>
    <scope>NUCLEOTIDE SEQUENCE [LARGE SCALE GENOMIC DNA]</scope>
</reference>
<keyword evidence="3" id="KW-0413">Isomerase</keyword>
<comment type="similarity">
    <text evidence="1">Belongs to the helicase family. RecQ subfamily.</text>
</comment>
<name>E9HKL6_DAPPU</name>
<accession>E9HKL6</accession>
<feature type="non-terminal residue" evidence="9">
    <location>
        <position position="1"/>
    </location>
</feature>
<comment type="catalytic activity">
    <reaction evidence="5">
        <text>Couples ATP hydrolysis with the unwinding of duplex DNA by translocating in the 3'-5' direction.</text>
        <dbReference type="EC" id="5.6.2.4"/>
    </reaction>
</comment>
<dbReference type="InterPro" id="IPR001650">
    <property type="entry name" value="Helicase_C-like"/>
</dbReference>
<dbReference type="OMA" id="KNSERTM"/>
<evidence type="ECO:0000313" key="9">
    <source>
        <dbReference type="EMBL" id="EFX67715.1"/>
    </source>
</evidence>